<dbReference type="Gene3D" id="1.20.1070.10">
    <property type="entry name" value="Rhodopsin 7-helix transmembrane proteins"/>
    <property type="match status" value="1"/>
</dbReference>
<evidence type="ECO:0000256" key="6">
    <source>
        <dbReference type="SAM" id="Phobius"/>
    </source>
</evidence>
<dbReference type="SUPFAM" id="SSF53335">
    <property type="entry name" value="S-adenosyl-L-methionine-dependent methyltransferases"/>
    <property type="match status" value="1"/>
</dbReference>
<dbReference type="Pfam" id="PF00001">
    <property type="entry name" value="7tm_1"/>
    <property type="match status" value="1"/>
</dbReference>
<dbReference type="GO" id="GO:0016020">
    <property type="term" value="C:membrane"/>
    <property type="evidence" value="ECO:0007669"/>
    <property type="project" value="UniProtKB-SubCell"/>
</dbReference>
<dbReference type="InterPro" id="IPR000276">
    <property type="entry name" value="GPCR_Rhodpsn"/>
</dbReference>
<dbReference type="SUPFAM" id="SSF81321">
    <property type="entry name" value="Family A G protein-coupled receptor-like"/>
    <property type="match status" value="1"/>
</dbReference>
<feature type="region of interest" description="Disordered" evidence="5">
    <location>
        <begin position="120"/>
        <end position="141"/>
    </location>
</feature>
<dbReference type="NCBIfam" id="TIGR01444">
    <property type="entry name" value="fkbM_fam"/>
    <property type="match status" value="1"/>
</dbReference>
<dbReference type="InterPro" id="IPR029063">
    <property type="entry name" value="SAM-dependent_MTases_sf"/>
</dbReference>
<feature type="compositionally biased region" description="Basic residues" evidence="5">
    <location>
        <begin position="1"/>
        <end position="10"/>
    </location>
</feature>
<feature type="transmembrane region" description="Helical" evidence="6">
    <location>
        <begin position="583"/>
        <end position="601"/>
    </location>
</feature>
<dbReference type="InterPro" id="IPR017452">
    <property type="entry name" value="GPCR_Rhodpsn_7TM"/>
</dbReference>
<evidence type="ECO:0000256" key="2">
    <source>
        <dbReference type="ARBA" id="ARBA00022692"/>
    </source>
</evidence>
<evidence type="ECO:0000313" key="9">
    <source>
        <dbReference type="Proteomes" id="UP000095280"/>
    </source>
</evidence>
<dbReference type="WBParaSite" id="maker-uti_cns_0012609-snap-gene-0.2-mRNA-1">
    <property type="protein sequence ID" value="maker-uti_cns_0012609-snap-gene-0.2-mRNA-1"/>
    <property type="gene ID" value="maker-uti_cns_0012609-snap-gene-0.2"/>
</dbReference>
<feature type="transmembrane region" description="Helical" evidence="6">
    <location>
        <begin position="2166"/>
        <end position="2188"/>
    </location>
</feature>
<feature type="region of interest" description="Disordered" evidence="5">
    <location>
        <begin position="2192"/>
        <end position="2222"/>
    </location>
</feature>
<evidence type="ECO:0000256" key="4">
    <source>
        <dbReference type="ARBA" id="ARBA00023136"/>
    </source>
</evidence>
<keyword evidence="3 6" id="KW-1133">Transmembrane helix</keyword>
<feature type="transmembrane region" description="Helical" evidence="6">
    <location>
        <begin position="1905"/>
        <end position="1926"/>
    </location>
</feature>
<reference evidence="10" key="1">
    <citation type="submission" date="2016-11" db="UniProtKB">
        <authorList>
            <consortium name="WormBaseParasite"/>
        </authorList>
    </citation>
    <scope>IDENTIFICATION</scope>
</reference>
<dbReference type="PROSITE" id="PS50262">
    <property type="entry name" value="G_PROTEIN_RECEP_F1_2"/>
    <property type="match status" value="1"/>
</dbReference>
<dbReference type="PANTHER" id="PTHR34203">
    <property type="entry name" value="METHYLTRANSFERASE, FKBM FAMILY PROTEIN"/>
    <property type="match status" value="1"/>
</dbReference>
<dbReference type="InterPro" id="IPR006342">
    <property type="entry name" value="FkbM_mtfrase"/>
</dbReference>
<feature type="transmembrane region" description="Helical" evidence="6">
    <location>
        <begin position="531"/>
        <end position="562"/>
    </location>
</feature>
<evidence type="ECO:0000259" key="8">
    <source>
        <dbReference type="PROSITE" id="PS50856"/>
    </source>
</evidence>
<dbReference type="InterPro" id="IPR005533">
    <property type="entry name" value="AMOP_dom"/>
</dbReference>
<feature type="domain" description="AMOP" evidence="8">
    <location>
        <begin position="1277"/>
        <end position="1448"/>
    </location>
</feature>
<dbReference type="Pfam" id="PF03782">
    <property type="entry name" value="AMOP"/>
    <property type="match status" value="1"/>
</dbReference>
<organism evidence="9 10">
    <name type="scientific">Macrostomum lignano</name>
    <dbReference type="NCBI Taxonomy" id="282301"/>
    <lineage>
        <taxon>Eukaryota</taxon>
        <taxon>Metazoa</taxon>
        <taxon>Spiralia</taxon>
        <taxon>Lophotrochozoa</taxon>
        <taxon>Platyhelminthes</taxon>
        <taxon>Rhabditophora</taxon>
        <taxon>Macrostomorpha</taxon>
        <taxon>Macrostomida</taxon>
        <taxon>Macrostomidae</taxon>
        <taxon>Macrostomum</taxon>
    </lineage>
</organism>
<evidence type="ECO:0000259" key="7">
    <source>
        <dbReference type="PROSITE" id="PS50262"/>
    </source>
</evidence>
<dbReference type="Pfam" id="PF05050">
    <property type="entry name" value="Methyltransf_21"/>
    <property type="match status" value="1"/>
</dbReference>
<feature type="region of interest" description="Disordered" evidence="5">
    <location>
        <begin position="1"/>
        <end position="77"/>
    </location>
</feature>
<feature type="compositionally biased region" description="Polar residues" evidence="5">
    <location>
        <begin position="762"/>
        <end position="775"/>
    </location>
</feature>
<sequence>MPAASKRRCREAKEDRKKKQKTEAEEKLDADDSESDEDKEADAEEEDEDSSGGDDDEAEDTGPEELEWFSLEGCDPEPSDAAAVARLIRRCQLPPWAPAGAAAALAERLTDTPEGRRFASVVKQSLPDEEEKEADGEDAEDDGVLSVLGIADLDSATGLRECLREAAAALQLQLLVKARAEELPPELSLPQLEALQAELAQAKPAPSRLLLISPACVAGEGDSAGAEEAVFAEDDILQAAAGLGAWKPLRPPAGRGEADGQSWIYRVCLLDVNRLSAAIDRLRQTDIEDCLVGTRDRIGCFGSHFGMQPMRAELMRFALVLQLPWDSAMCQDSSDLMTNSSGVAADATGYRMEAANAALCVFNALANGLSMAVFLNRSFARSPACLLLTGLSLFETIFQLCQALYLAVGLSLVRSHLPLPGPGLPLLLAGLAAAARQGSVAFQLARNWTLAGLSFHRFEAVCRHGVGRKLLAKSRCIPALAVCGIACAAVALPRLFEAQELVCQLPGEQRRFVLSGPVPFGPVFHSRLYQLLYLSACLFLLQSGGPVLVVTVCSARVLRVLWERRRFRESRNLRRRRAGTDKLIVTLALTFFVLEMPAFFSKLLFAFRALPAEAEVTLSRWSNFLITLDSSMNIFIYLVSNPTYLLVARRLLCGGRAAAEDGRSSRRRQLASSWKTGTISKRVAVRTDTKKPLRPSGCISRVSAVRLHLASFGHPALQREAEGISWPRDKLEGETASGSATPNQFPFHFFSPKSCSLIRQAGRSSGDSAGNSGARQTPAAPSAVQTCKSLAVLPVLMAAVCLLHFAIGSQDGQPPPGDGHQARRRLSQSLRDWLAATNRHAGRANKCQNLSLWLQQRKKGKRMTTDDTTAAQPEPHMGDGFKACLTYMTDNTQLVTVLPRTVALHILVESAALSRPCAVDSRHLAWVRGSGAGVGVTRVKVQPGDRLASTGTRLAWDHQFSGGRRCCPPGRRYCCPRWTTRCLPTVRLPPPVSRLPLYLTIIPPVRTTAQQRLDLARTYQLEPRDHHLPHHSRCSLKTFAFSTAPTTASPGPRRVGPEVSVEGRTVADEVLGVFVLEVTERAEFTPADASEEAVPGKATVTCEGHIIDDERTTNVELSCLPGGLLRRWRLQLAVNPGEFFNSRGSSSSTDQLELEKPLEWDKLNPNDLYVKFDVSVFYGACTMTLLGYTESGKTIISKTESPFVVLAAHSFQVNSKVGKRNILDFNFKCRSVPTGNTCELYHMGCLELKCENSKKRSYSPIIPLGWFVNQYYKDNKIDTWAQAHCQNWFHNEDKKVRQAVLSLACHPLIEYAEASAVDFSYQVQENIIKFDTVGGAQTVQPSQECYLSTPVASHIDGDLHAAPTAECCYGIKAKNVFLFKEFEDPDVFMLHGSTAYRSHPSGVNTRWTDYYLVGQVPHLSHWYWDLLPYRYCCLWWKGGGCSAFYHKARPSPKLQPPRNALSSAFLLGNFIARPFPSGKVAPNAFMCNKHGTFWLIKTSSFKVQARTGFPIASSNKKVGKKSSSAARISSAFIAGLAFETKGLPNLRFQVVVSELEFDYHVLVSDTSRKITEKIAMNSRRRNFGYVSISDADYPGMLVVESFHLTYKKDELGITVMLPQIGREFISAMFSASAGANVSGGLLGEVAGSSSVLAYLGAKCEKFRVPDTDSLFVPFDEKKIIDTAASTITAAPTAPAKGVATSKELRISGKKLSDANSFAYCRSPPKISAVLLGTTPGAGVGSGEELEAKCPRGYSHGSLGNTKCERKGKELRFELPTGFSCHLSIPDKKNFDKATGWYKGRGNFKFHQHEEKAGGGPISWRVGQSLVPPDGNSNKGRGRSDDDHAGRLGGSAALVAAAAAAAWWTRLLLLRLDDAPQLRPPAELLLRPTLIFIFTARPVMQRRSLVNLVLLLLLAALIYAISTRFMAPTALSQQQQLKPTKNRANKVPSQQQQQLKAKPTEKTVVASFYRKCGYAAVHRQEQVLTPLMLTQCTTLSLSCTEVRPQDLHFCPFLLGSLSTECAAEPQLPQLRPSAAGFGASRNFATAPLFSALLFCWTANELFGSAWPSFQSLRQRPAVAKLRKLRAKRMAIVLTAQSSALRNNYTLVPEESSSKPTAYSRLLWPKSESVPTELNFVCSISAASTELLLRPTLIFIFTARPVMQRRSLVNLVLLLLLTALIYAVSIRFMAPTAPSQQQQLKPTKNRANKVPSQQQQQLKPKPTEKNVVASFYRKCGYAAVHRQEQPQRPARSTSSALSAARLDLDNIRRQEEIDDFFARDSISEISPTQIQQLLDEEKDRPSGFHTSICDNQLCIYMLDVMPICQISCSICIGPDSVVSIGMKGSALSKKKTRKKMTSAAAGQIDFSSFIKDAEENAPSQLAEEESAKNLPAPADTAPQLPVCLAIRVEHLDQRDFRQAALALPSGSKLRIFVHPSKDVISNSIVNSGGWDPRGVNKIMRALAALPSAAFVDIGCNLGVFSLRAAHLGRPVVSIDANYENVIRLRKSVLANVLHRQSEIYWNALSTEPGTLKMRLPGDCNVGGGMPMRDQQQSEWLKDPIEVRTVGLDSILLGSQVLKDTDELVIKIDIEGYEWVAMTTAEQAFRRFKVAAVLMEWRGTQIFHPKKAAVLLEFFKARNFSAISLGQPPVLLNPSAQTSWPRDVI</sequence>
<dbReference type="Proteomes" id="UP000095280">
    <property type="component" value="Unplaced"/>
</dbReference>
<accession>A0A1I8IGH2</accession>
<dbReference type="PROSITE" id="PS50856">
    <property type="entry name" value="AMOP"/>
    <property type="match status" value="1"/>
</dbReference>
<dbReference type="GO" id="GO:0004930">
    <property type="term" value="F:G protein-coupled receptor activity"/>
    <property type="evidence" value="ECO:0007669"/>
    <property type="project" value="InterPro"/>
</dbReference>
<dbReference type="Gene3D" id="3.40.50.150">
    <property type="entry name" value="Vaccinia Virus protein VP39"/>
    <property type="match status" value="1"/>
</dbReference>
<keyword evidence="2 6" id="KW-0812">Transmembrane</keyword>
<comment type="subcellular location">
    <subcellularLocation>
        <location evidence="1">Membrane</location>
    </subcellularLocation>
</comment>
<feature type="region of interest" description="Disordered" evidence="5">
    <location>
        <begin position="1935"/>
        <end position="1957"/>
    </location>
</feature>
<keyword evidence="4 6" id="KW-0472">Membrane</keyword>
<name>A0A1I8IGH2_9PLAT</name>
<proteinExistence type="predicted"/>
<evidence type="ECO:0000256" key="1">
    <source>
        <dbReference type="ARBA" id="ARBA00004370"/>
    </source>
</evidence>
<evidence type="ECO:0000256" key="5">
    <source>
        <dbReference type="SAM" id="MobiDB-lite"/>
    </source>
</evidence>
<feature type="compositionally biased region" description="Acidic residues" evidence="5">
    <location>
        <begin position="127"/>
        <end position="141"/>
    </location>
</feature>
<feature type="domain" description="G-protein coupled receptors family 1 profile" evidence="7">
    <location>
        <begin position="366"/>
        <end position="637"/>
    </location>
</feature>
<keyword evidence="9" id="KW-1185">Reference proteome</keyword>
<feature type="compositionally biased region" description="Basic and acidic residues" evidence="5">
    <location>
        <begin position="11"/>
        <end position="27"/>
    </location>
</feature>
<evidence type="ECO:0000313" key="10">
    <source>
        <dbReference type="WBParaSite" id="maker-uti_cns_0012609-snap-gene-0.2-mRNA-1"/>
    </source>
</evidence>
<dbReference type="InterPro" id="IPR052514">
    <property type="entry name" value="SAM-dependent_MTase"/>
</dbReference>
<dbReference type="PANTHER" id="PTHR34203:SF15">
    <property type="entry name" value="SLL1173 PROTEIN"/>
    <property type="match status" value="1"/>
</dbReference>
<protein>
    <submittedName>
        <fullName evidence="10">G_PROTEIN_RECEP_F1_2 domain-containing protein</fullName>
    </submittedName>
</protein>
<feature type="compositionally biased region" description="Acidic residues" evidence="5">
    <location>
        <begin position="28"/>
        <end position="67"/>
    </location>
</feature>
<feature type="region of interest" description="Disordered" evidence="5">
    <location>
        <begin position="1810"/>
        <end position="1843"/>
    </location>
</feature>
<evidence type="ECO:0000256" key="3">
    <source>
        <dbReference type="ARBA" id="ARBA00022989"/>
    </source>
</evidence>
<feature type="region of interest" description="Disordered" evidence="5">
    <location>
        <begin position="760"/>
        <end position="779"/>
    </location>
</feature>
<feature type="transmembrane region" description="Helical" evidence="6">
    <location>
        <begin position="1847"/>
        <end position="1871"/>
    </location>
</feature>